<dbReference type="Proteomes" id="UP000035681">
    <property type="component" value="Unplaced"/>
</dbReference>
<organism evidence="4">
    <name type="scientific">Strongyloides stercoralis</name>
    <name type="common">Threadworm</name>
    <dbReference type="NCBI Taxonomy" id="6248"/>
    <lineage>
        <taxon>Eukaryota</taxon>
        <taxon>Metazoa</taxon>
        <taxon>Ecdysozoa</taxon>
        <taxon>Nematoda</taxon>
        <taxon>Chromadorea</taxon>
        <taxon>Rhabditida</taxon>
        <taxon>Tylenchina</taxon>
        <taxon>Panagrolaimomorpha</taxon>
        <taxon>Strongyloidoidea</taxon>
        <taxon>Strongyloididae</taxon>
        <taxon>Strongyloides</taxon>
    </lineage>
</organism>
<keyword evidence="3" id="KW-1185">Reference proteome</keyword>
<dbReference type="InterPro" id="IPR007284">
    <property type="entry name" value="Ground-like_dom"/>
</dbReference>
<name>A0A0K0DUL5_STRER</name>
<evidence type="ECO:0000313" key="5">
    <source>
        <dbReference type="WBParaSite" id="TCONS_00005868.p1"/>
    </source>
</evidence>
<feature type="domain" description="Ground-like" evidence="2">
    <location>
        <begin position="35"/>
        <end position="108"/>
    </location>
</feature>
<accession>A0A0K0DUL5</accession>
<dbReference type="WBParaSite" id="SSTP_0000092900.1">
    <property type="protein sequence ID" value="SSTP_0000092900.1"/>
    <property type="gene ID" value="SSTP_0000092900"/>
</dbReference>
<keyword evidence="1" id="KW-1133">Transmembrane helix</keyword>
<dbReference type="Pfam" id="PF04155">
    <property type="entry name" value="Ground-like"/>
    <property type="match status" value="1"/>
</dbReference>
<reference evidence="4" key="1">
    <citation type="submission" date="2015-08" db="UniProtKB">
        <authorList>
            <consortium name="WormBaseParasite"/>
        </authorList>
    </citation>
    <scope>IDENTIFICATION</scope>
</reference>
<protein>
    <submittedName>
        <fullName evidence="4 5">Ground-like domain-containing protein</fullName>
    </submittedName>
</protein>
<feature type="transmembrane region" description="Helical" evidence="1">
    <location>
        <begin position="7"/>
        <end position="26"/>
    </location>
</feature>
<sequence>MLITFKYLTFIAIIIVVVATFVNGVADNCYINDSGFTCCNKELESSILSSMDGGDLLGDADKIQKSSESALGGRFESIVALDDFAFKAHFKEGKTCKVEKAGKYAMAWQP</sequence>
<keyword evidence="1" id="KW-0472">Membrane</keyword>
<dbReference type="PANTHER" id="PTHR31967:SF20">
    <property type="entry name" value="GROUND-LIKE DOMAIN-CONTAINING PROTEIN"/>
    <property type="match status" value="1"/>
</dbReference>
<keyword evidence="1" id="KW-0812">Transmembrane</keyword>
<proteinExistence type="predicted"/>
<evidence type="ECO:0000313" key="4">
    <source>
        <dbReference type="WBParaSite" id="SSTP_0000092900.1"/>
    </source>
</evidence>
<dbReference type="AlphaFoldDB" id="A0A0K0DUL5"/>
<evidence type="ECO:0000313" key="3">
    <source>
        <dbReference type="Proteomes" id="UP000035681"/>
    </source>
</evidence>
<dbReference type="PANTHER" id="PTHR31967">
    <property type="entry name" value="GROUNDHOG (HEDGEHOG-LIKE FAMILY)-RELATED"/>
    <property type="match status" value="1"/>
</dbReference>
<evidence type="ECO:0000259" key="2">
    <source>
        <dbReference type="Pfam" id="PF04155"/>
    </source>
</evidence>
<dbReference type="WBParaSite" id="TCONS_00005868.p1">
    <property type="protein sequence ID" value="TCONS_00005868.p1"/>
    <property type="gene ID" value="XLOC_004086"/>
</dbReference>
<evidence type="ECO:0000256" key="1">
    <source>
        <dbReference type="SAM" id="Phobius"/>
    </source>
</evidence>